<evidence type="ECO:0000259" key="10">
    <source>
        <dbReference type="Pfam" id="PF15706"/>
    </source>
</evidence>
<feature type="region of interest" description="Disordered" evidence="6">
    <location>
        <begin position="998"/>
        <end position="1040"/>
    </location>
</feature>
<dbReference type="OrthoDB" id="10026202at2759"/>
<dbReference type="InterPro" id="IPR031437">
    <property type="entry name" value="Ig_TMEM132_4th"/>
</dbReference>
<dbReference type="Pfam" id="PF15705">
    <property type="entry name" value="TMEM132_N"/>
    <property type="match status" value="1"/>
</dbReference>
<dbReference type="Pfam" id="PF16070">
    <property type="entry name" value="Ig_TMEM132_4th"/>
    <property type="match status" value="1"/>
</dbReference>
<feature type="domain" description="Transmembrane protein family 132 fourth" evidence="11">
    <location>
        <begin position="426"/>
        <end position="523"/>
    </location>
</feature>
<evidence type="ECO:0000313" key="16">
    <source>
        <dbReference type="Ensembl" id="ENSSVLP00005008481.1"/>
    </source>
</evidence>
<feature type="chain" id="PRO_5034198469" evidence="8">
    <location>
        <begin position="33"/>
        <end position="1094"/>
    </location>
</feature>
<evidence type="ECO:0000259" key="11">
    <source>
        <dbReference type="Pfam" id="PF16070"/>
    </source>
</evidence>
<evidence type="ECO:0000256" key="3">
    <source>
        <dbReference type="ARBA" id="ARBA00022692"/>
    </source>
</evidence>
<dbReference type="InterPro" id="IPR055422">
    <property type="entry name" value="Ig_TMEM132_2nd"/>
</dbReference>
<dbReference type="InterPro" id="IPR026307">
    <property type="entry name" value="TMEM132"/>
</dbReference>
<gene>
    <name evidence="16" type="primary">TMEM132C</name>
</gene>
<dbReference type="GO" id="GO:0016020">
    <property type="term" value="C:membrane"/>
    <property type="evidence" value="ECO:0007669"/>
    <property type="project" value="UniProtKB-SubCell"/>
</dbReference>
<accession>A0A8D2CNR1</accession>
<evidence type="ECO:0000259" key="12">
    <source>
        <dbReference type="Pfam" id="PF23039"/>
    </source>
</evidence>
<dbReference type="InterPro" id="IPR055421">
    <property type="entry name" value="TMEM132_3rd"/>
</dbReference>
<keyword evidence="3 7" id="KW-0812">Transmembrane</keyword>
<dbReference type="GeneTree" id="ENSGT00940000154702"/>
<feature type="transmembrane region" description="Helical" evidence="7">
    <location>
        <begin position="915"/>
        <end position="940"/>
    </location>
</feature>
<dbReference type="Pfam" id="PF23039">
    <property type="entry name" value="TMEM132_3rd"/>
    <property type="match status" value="1"/>
</dbReference>
<reference evidence="16" key="1">
    <citation type="submission" date="2025-08" db="UniProtKB">
        <authorList>
            <consortium name="Ensembl"/>
        </authorList>
    </citation>
    <scope>IDENTIFICATION</scope>
</reference>
<reference evidence="16" key="2">
    <citation type="submission" date="2025-09" db="UniProtKB">
        <authorList>
            <consortium name="Ensembl"/>
        </authorList>
    </citation>
    <scope>IDENTIFICATION</scope>
</reference>
<feature type="domain" description="Transmembrane protein TMEM132 sixth" evidence="15">
    <location>
        <begin position="663"/>
        <end position="778"/>
    </location>
</feature>
<dbReference type="Pfam" id="PF23481">
    <property type="entry name" value="Ig_TMEM132_2nd"/>
    <property type="match status" value="1"/>
</dbReference>
<dbReference type="InterPro" id="IPR031436">
    <property type="entry name" value="TMEM132_C"/>
</dbReference>
<dbReference type="AlphaFoldDB" id="A0A8D2CNR1"/>
<evidence type="ECO:0000256" key="6">
    <source>
        <dbReference type="SAM" id="MobiDB-lite"/>
    </source>
</evidence>
<name>A0A8D2CNR1_SCIVU</name>
<evidence type="ECO:0000256" key="8">
    <source>
        <dbReference type="SAM" id="SignalP"/>
    </source>
</evidence>
<evidence type="ECO:0000256" key="1">
    <source>
        <dbReference type="ARBA" id="ARBA00004479"/>
    </source>
</evidence>
<proteinExistence type="inferred from homology"/>
<keyword evidence="8" id="KW-0732">Signal</keyword>
<feature type="domain" description="Transmembrane protein TMEM132 cohesin-like" evidence="12">
    <location>
        <begin position="282"/>
        <end position="424"/>
    </location>
</feature>
<dbReference type="PANTHER" id="PTHR13388">
    <property type="entry name" value="DETONATOR, ISOFORM E"/>
    <property type="match status" value="1"/>
</dbReference>
<keyword evidence="4 7" id="KW-1133">Transmembrane helix</keyword>
<keyword evidence="5 7" id="KW-0472">Membrane</keyword>
<dbReference type="Pfam" id="PF23487">
    <property type="entry name" value="Ig_TMEM132_6th"/>
    <property type="match status" value="1"/>
</dbReference>
<feature type="region of interest" description="Disordered" evidence="6">
    <location>
        <begin position="795"/>
        <end position="870"/>
    </location>
</feature>
<evidence type="ECO:0000259" key="13">
    <source>
        <dbReference type="Pfam" id="PF23481"/>
    </source>
</evidence>
<comment type="subcellular location">
    <subcellularLocation>
        <location evidence="1">Membrane</location>
        <topology evidence="1">Single-pass type I membrane protein</topology>
    </subcellularLocation>
</comment>
<organism evidence="16 17">
    <name type="scientific">Sciurus vulgaris</name>
    <name type="common">Eurasian red squirrel</name>
    <dbReference type="NCBI Taxonomy" id="55149"/>
    <lineage>
        <taxon>Eukaryota</taxon>
        <taxon>Metazoa</taxon>
        <taxon>Chordata</taxon>
        <taxon>Craniata</taxon>
        <taxon>Vertebrata</taxon>
        <taxon>Euteleostomi</taxon>
        <taxon>Mammalia</taxon>
        <taxon>Eutheria</taxon>
        <taxon>Euarchontoglires</taxon>
        <taxon>Glires</taxon>
        <taxon>Rodentia</taxon>
        <taxon>Sciuromorpha</taxon>
        <taxon>Sciuridae</taxon>
        <taxon>Sciurinae</taxon>
        <taxon>Sciurini</taxon>
        <taxon>Sciurus</taxon>
    </lineage>
</organism>
<evidence type="ECO:0000256" key="7">
    <source>
        <dbReference type="SAM" id="Phobius"/>
    </source>
</evidence>
<feature type="signal peptide" evidence="8">
    <location>
        <begin position="1"/>
        <end position="32"/>
    </location>
</feature>
<dbReference type="InterPro" id="IPR031435">
    <property type="entry name" value="TMEM132_N"/>
</dbReference>
<evidence type="ECO:0000313" key="17">
    <source>
        <dbReference type="Proteomes" id="UP000694564"/>
    </source>
</evidence>
<evidence type="ECO:0000259" key="14">
    <source>
        <dbReference type="Pfam" id="PF23486"/>
    </source>
</evidence>
<feature type="domain" description="Transmembrane protein TMEM132 second Ig-like" evidence="13">
    <location>
        <begin position="130"/>
        <end position="267"/>
    </location>
</feature>
<feature type="domain" description="Transmembrane protein TMEM132 C-terminal" evidence="10">
    <location>
        <begin position="884"/>
        <end position="968"/>
    </location>
</feature>
<feature type="domain" description="Transmembrane protein TMEM132 fifth" evidence="14">
    <location>
        <begin position="526"/>
        <end position="662"/>
    </location>
</feature>
<evidence type="ECO:0000256" key="5">
    <source>
        <dbReference type="ARBA" id="ARBA00023136"/>
    </source>
</evidence>
<dbReference type="InterPro" id="IPR055424">
    <property type="entry name" value="Ig_TMEM132_6th"/>
</dbReference>
<sequence length="1094" mass="118590">MRSEGAAPGPAAPLCGALSLVLSALLGKVIEGRGVADSIPRFSSTPPYLPVSYRILRAESSFFLKEASQDPLGNASLQSRVESFFMYKAKQPPVLNASCGPYSAEKVVPLDFMSTSNLLGPTNKFTFGWKLKAHVLREKIYPSRPKVQILFHIVGRDWDDHRATERLPCLRVFAFRETREVRGGCRLGGDLGLCVAELELPAGWFSPPTAVGRRKPLEQPAGSPVELYYAVQQGAERGDCVGGDVRKGNAIRPGKGGLQEATSQLQRIGTVGLYRTQDSAQLRELRLDTSVVIWLPSRPVKQGDVVTAYVTLSSNSTVDHFVLRAKVKKGVNILSAWTSEPRQWDVKQEVGNGGKHATATVACQRLGPRNRSSSSFSEVVQMNFEIASFSSLSGTQPITWQVEYPRKGNSDVVVSEIFISQKDLVGIVPLAMDTEILNTAILTGKTVAVPLRVVSVEENGAVADVSELVECKSADEGVIKVSDHCDYVFVNGKETKGRMEAVVNFTYQYLSAPLRIAVWVPRLPLQIEVSDTELSQIKGWRVPIVASKRATRESEDEEEEERRGRGCALQFQHATVRVLTQFVSEGSGPWGQPSHLLGPGWQLDITHLVVDFMKLEAPHIASLQDGRILVGREVGMTTIQVLSPLSDSILAEKTVTVLEDKVSVMDLAIQLVAGLSVSLHPSAEHSKAITAVATAEELLHTPKQEAVVSTWLQFSDGSVTPLDIYDTQDFSLTATSLDEAVVSIAPARSPRWPTVVAEGEGQGPLVRVDMTIAEACQKSKRKSVLAVGIGNVRVKFGRNNADPSPTGDTDEEETKNHASHRRKGQDESPGQDGPSPEREEGALRRATTTARSPLDGRAVKSRWLDGGVRPGEAPLQNIPIDFTNFPAQLGLPGTGAGLEENGLLQAPRGLSDLEIGMYALLGVFCLAILVFLINCATFALKYRHKQVPPEGQASVTHSHDWVWLGNGAELLGTLGDTAPPPEEHTTVIDRGPGGCAEGHHLLLNGGSQKQGQGRRPVDSRRPGQAQQQEPPHSPTSKRKKVKFATFPICPTDSGCPTVNSILGAKEDIPWVHQDMDVGAPEELKDALEDLQGKV</sequence>
<feature type="domain" description="Transmembrane protein TMEM132 N-terminal" evidence="9">
    <location>
        <begin position="51"/>
        <end position="113"/>
    </location>
</feature>
<keyword evidence="17" id="KW-1185">Reference proteome</keyword>
<dbReference type="Pfam" id="PF23486">
    <property type="entry name" value="Ig_TMEM132_5th"/>
    <property type="match status" value="1"/>
</dbReference>
<dbReference type="InterPro" id="IPR055423">
    <property type="entry name" value="Ig_TMEM132_5th"/>
</dbReference>
<evidence type="ECO:0000256" key="2">
    <source>
        <dbReference type="ARBA" id="ARBA00006166"/>
    </source>
</evidence>
<dbReference type="Ensembl" id="ENSSVLT00005009425.1">
    <property type="protein sequence ID" value="ENSSVLP00005008481.1"/>
    <property type="gene ID" value="ENSSVLG00005006887.1"/>
</dbReference>
<evidence type="ECO:0000259" key="9">
    <source>
        <dbReference type="Pfam" id="PF15705"/>
    </source>
</evidence>
<dbReference type="Pfam" id="PF15706">
    <property type="entry name" value="TMEM132_C"/>
    <property type="match status" value="1"/>
</dbReference>
<dbReference type="PANTHER" id="PTHR13388:SF4">
    <property type="entry name" value="TRANSMEMBRANE PROTEIN 132C"/>
    <property type="match status" value="1"/>
</dbReference>
<evidence type="ECO:0000256" key="4">
    <source>
        <dbReference type="ARBA" id="ARBA00022989"/>
    </source>
</evidence>
<protein>
    <submittedName>
        <fullName evidence="16">Transmembrane protein 132C</fullName>
    </submittedName>
</protein>
<comment type="similarity">
    <text evidence="2">Belongs to the TMEM132 family.</text>
</comment>
<dbReference type="Proteomes" id="UP000694564">
    <property type="component" value="Chromosome 8"/>
</dbReference>
<evidence type="ECO:0000259" key="15">
    <source>
        <dbReference type="Pfam" id="PF23487"/>
    </source>
</evidence>